<dbReference type="OrthoDB" id="880292at2"/>
<dbReference type="RefSeq" id="WP_144843762.1">
    <property type="nucleotide sequence ID" value="NZ_VMRJ01000001.1"/>
</dbReference>
<gene>
    <name evidence="2" type="ORF">FNT36_02305</name>
</gene>
<dbReference type="AlphaFoldDB" id="A0A558C2B4"/>
<feature type="chain" id="PRO_5035260142" evidence="1">
    <location>
        <begin position="25"/>
        <end position="201"/>
    </location>
</feature>
<keyword evidence="3" id="KW-1185">Reference proteome</keyword>
<feature type="signal peptide" evidence="1">
    <location>
        <begin position="1"/>
        <end position="24"/>
    </location>
</feature>
<evidence type="ECO:0000256" key="1">
    <source>
        <dbReference type="SAM" id="SignalP"/>
    </source>
</evidence>
<sequence>MKTSIITMLAVASLLQLGTSCVNSERELAASTKDPRSLYIPPSGTGRRVSGTTVLNTVRASHSFSDPKTKDNFLLQLRGPRILTSRLHLIVLTAKGDTLRHEVMPARALLQGTEAQGSRLTTVRDQEITILRRMNGFFSEDHFAALAVPSSARKPAGLDAKAWATLLADPNAISFEYPSAAGNDRHLAYSRQLGRAVVLSD</sequence>
<comment type="caution">
    <text evidence="2">The sequence shown here is derived from an EMBL/GenBank/DDBJ whole genome shotgun (WGS) entry which is preliminary data.</text>
</comment>
<dbReference type="Proteomes" id="UP000317624">
    <property type="component" value="Unassembled WGS sequence"/>
</dbReference>
<evidence type="ECO:0000313" key="2">
    <source>
        <dbReference type="EMBL" id="TVT42945.1"/>
    </source>
</evidence>
<reference evidence="2 3" key="1">
    <citation type="submission" date="2019-07" db="EMBL/GenBank/DDBJ databases">
        <title>Hymenobacter sp. straun FUR1 Genome sequencing and assembly.</title>
        <authorList>
            <person name="Chhetri G."/>
        </authorList>
    </citation>
    <scope>NUCLEOTIDE SEQUENCE [LARGE SCALE GENOMIC DNA]</scope>
    <source>
        <strain evidence="2 3">Fur1</strain>
    </source>
</reference>
<evidence type="ECO:0000313" key="3">
    <source>
        <dbReference type="Proteomes" id="UP000317624"/>
    </source>
</evidence>
<protein>
    <submittedName>
        <fullName evidence="2">Uncharacterized protein</fullName>
    </submittedName>
</protein>
<dbReference type="EMBL" id="VMRJ01000001">
    <property type="protein sequence ID" value="TVT42945.1"/>
    <property type="molecule type" value="Genomic_DNA"/>
</dbReference>
<dbReference type="PROSITE" id="PS51257">
    <property type="entry name" value="PROKAR_LIPOPROTEIN"/>
    <property type="match status" value="1"/>
</dbReference>
<accession>A0A558C2B4</accession>
<organism evidence="2 3">
    <name type="scientific">Hymenobacter setariae</name>
    <dbReference type="NCBI Taxonomy" id="2594794"/>
    <lineage>
        <taxon>Bacteria</taxon>
        <taxon>Pseudomonadati</taxon>
        <taxon>Bacteroidota</taxon>
        <taxon>Cytophagia</taxon>
        <taxon>Cytophagales</taxon>
        <taxon>Hymenobacteraceae</taxon>
        <taxon>Hymenobacter</taxon>
    </lineage>
</organism>
<proteinExistence type="predicted"/>
<name>A0A558C2B4_9BACT</name>
<keyword evidence="1" id="KW-0732">Signal</keyword>